<dbReference type="NCBIfam" id="NF047593">
    <property type="entry name" value="IS66_ISAeme5_TnpA"/>
    <property type="match status" value="1"/>
</dbReference>
<evidence type="ECO:0000313" key="2">
    <source>
        <dbReference type="Proteomes" id="UP000783796"/>
    </source>
</evidence>
<proteinExistence type="predicted"/>
<name>A0A948T9L8_9BACT</name>
<sequence length="113" mass="12941">MKNMTLDQFKQTYEDWKLSGLSVRDYCNNTGFDEGKFYYWRRKLTDSALPDTQGFVPVRMNNLNGKLNITTASKEIESKSDSECEIIYANGVTLRINSAISLEVLKSLILLCQ</sequence>
<organism evidence="1 2">
    <name type="scientific">Candidatus Phocaeicola faecigallinarum</name>
    <dbReference type="NCBI Taxonomy" id="2838732"/>
    <lineage>
        <taxon>Bacteria</taxon>
        <taxon>Pseudomonadati</taxon>
        <taxon>Bacteroidota</taxon>
        <taxon>Bacteroidia</taxon>
        <taxon>Bacteroidales</taxon>
        <taxon>Bacteroidaceae</taxon>
        <taxon>Phocaeicola</taxon>
    </lineage>
</organism>
<dbReference type="EMBL" id="JAHLFW010000016">
    <property type="protein sequence ID" value="MBU3837053.1"/>
    <property type="molecule type" value="Genomic_DNA"/>
</dbReference>
<evidence type="ECO:0000313" key="1">
    <source>
        <dbReference type="EMBL" id="MBU3837053.1"/>
    </source>
</evidence>
<dbReference type="AlphaFoldDB" id="A0A948T9L8"/>
<accession>A0A948T9L8</accession>
<gene>
    <name evidence="1" type="ORF">H9777_01735</name>
</gene>
<reference evidence="1" key="2">
    <citation type="submission" date="2021-04" db="EMBL/GenBank/DDBJ databases">
        <authorList>
            <person name="Gilroy R."/>
        </authorList>
    </citation>
    <scope>NUCLEOTIDE SEQUENCE</scope>
    <source>
        <strain evidence="1">G4-2901</strain>
    </source>
</reference>
<comment type="caution">
    <text evidence="1">The sequence shown here is derived from an EMBL/GenBank/DDBJ whole genome shotgun (WGS) entry which is preliminary data.</text>
</comment>
<dbReference type="Proteomes" id="UP000783796">
    <property type="component" value="Unassembled WGS sequence"/>
</dbReference>
<reference evidence="1" key="1">
    <citation type="journal article" date="2021" name="PeerJ">
        <title>Extensive microbial diversity within the chicken gut microbiome revealed by metagenomics and culture.</title>
        <authorList>
            <person name="Gilroy R."/>
            <person name="Ravi A."/>
            <person name="Getino M."/>
            <person name="Pursley I."/>
            <person name="Horton D.L."/>
            <person name="Alikhan N.F."/>
            <person name="Baker D."/>
            <person name="Gharbi K."/>
            <person name="Hall N."/>
            <person name="Watson M."/>
            <person name="Adriaenssens E.M."/>
            <person name="Foster-Nyarko E."/>
            <person name="Jarju S."/>
            <person name="Secka A."/>
            <person name="Antonio M."/>
            <person name="Oren A."/>
            <person name="Chaudhuri R.R."/>
            <person name="La Ragione R."/>
            <person name="Hildebrand F."/>
            <person name="Pallen M.J."/>
        </authorList>
    </citation>
    <scope>NUCLEOTIDE SEQUENCE</scope>
    <source>
        <strain evidence="1">G4-2901</strain>
    </source>
</reference>
<protein>
    <submittedName>
        <fullName evidence="1">IS66 family insertion sequence element accessory protein TnpB</fullName>
    </submittedName>
</protein>